<keyword evidence="3" id="KW-1185">Reference proteome</keyword>
<evidence type="ECO:0000256" key="1">
    <source>
        <dbReference type="SAM" id="Phobius"/>
    </source>
</evidence>
<evidence type="ECO:0000313" key="2">
    <source>
        <dbReference type="EMBL" id="QWV97965.1"/>
    </source>
</evidence>
<dbReference type="EMBL" id="CP076724">
    <property type="protein sequence ID" value="QWV97965.1"/>
    <property type="molecule type" value="Genomic_DNA"/>
</dbReference>
<evidence type="ECO:0000313" key="3">
    <source>
        <dbReference type="Proteomes" id="UP000683493"/>
    </source>
</evidence>
<organism evidence="2 3">
    <name type="scientific">Geomonas diazotrophica</name>
    <dbReference type="NCBI Taxonomy" id="2843197"/>
    <lineage>
        <taxon>Bacteria</taxon>
        <taxon>Pseudomonadati</taxon>
        <taxon>Thermodesulfobacteriota</taxon>
        <taxon>Desulfuromonadia</taxon>
        <taxon>Geobacterales</taxon>
        <taxon>Geobacteraceae</taxon>
        <taxon>Geomonas</taxon>
    </lineage>
</organism>
<name>A0ABX8JRE3_9BACT</name>
<keyword evidence="1" id="KW-0472">Membrane</keyword>
<evidence type="ECO:0008006" key="4">
    <source>
        <dbReference type="Google" id="ProtNLM"/>
    </source>
</evidence>
<proteinExistence type="predicted"/>
<sequence>MIIKYSRIPSFMFIAVSLAIGLPLMSALAKNAIETNYAWIALSIVFASILALLRGIQLLIAPPTVLVLDCEGIHVYYKFGRSFTKDADLLPWKLIEKMQIIRVHGKDNSFNWAIEILLSAPPCFDTTKRNALQWTITGPSDPNAFYLDTFVLDLSREKALSALQASWHKWQGNAGR</sequence>
<gene>
    <name evidence="2" type="ORF">KP005_01315</name>
</gene>
<keyword evidence="1" id="KW-1133">Transmembrane helix</keyword>
<feature type="transmembrane region" description="Helical" evidence="1">
    <location>
        <begin position="39"/>
        <end position="56"/>
    </location>
</feature>
<reference evidence="2 3" key="1">
    <citation type="submission" date="2021-06" db="EMBL/GenBank/DDBJ databases">
        <title>Gemonas diversity in paddy soil.</title>
        <authorList>
            <person name="Liu G."/>
        </authorList>
    </citation>
    <scope>NUCLEOTIDE SEQUENCE [LARGE SCALE GENOMIC DNA]</scope>
    <source>
        <strain evidence="2 3">RG29</strain>
    </source>
</reference>
<keyword evidence="1" id="KW-0812">Transmembrane</keyword>
<dbReference type="Proteomes" id="UP000683493">
    <property type="component" value="Chromosome"/>
</dbReference>
<protein>
    <recommendedName>
        <fullName evidence="4">Toxin CptA</fullName>
    </recommendedName>
</protein>
<accession>A0ABX8JRE3</accession>